<name>A0ABN9XYN5_9DINO</name>
<protein>
    <submittedName>
        <fullName evidence="2">Uncharacterized protein</fullName>
    </submittedName>
</protein>
<evidence type="ECO:0000313" key="2">
    <source>
        <dbReference type="EMBL" id="CAK0905256.1"/>
    </source>
</evidence>
<accession>A0ABN9XYN5</accession>
<gene>
    <name evidence="2" type="ORF">PCOR1329_LOCUS81004</name>
</gene>
<organism evidence="2 3">
    <name type="scientific">Prorocentrum cordatum</name>
    <dbReference type="NCBI Taxonomy" id="2364126"/>
    <lineage>
        <taxon>Eukaryota</taxon>
        <taxon>Sar</taxon>
        <taxon>Alveolata</taxon>
        <taxon>Dinophyceae</taxon>
        <taxon>Prorocentrales</taxon>
        <taxon>Prorocentraceae</taxon>
        <taxon>Prorocentrum</taxon>
    </lineage>
</organism>
<keyword evidence="3" id="KW-1185">Reference proteome</keyword>
<reference evidence="2" key="1">
    <citation type="submission" date="2023-10" db="EMBL/GenBank/DDBJ databases">
        <authorList>
            <person name="Chen Y."/>
            <person name="Shah S."/>
            <person name="Dougan E. K."/>
            <person name="Thang M."/>
            <person name="Chan C."/>
        </authorList>
    </citation>
    <scope>NUCLEOTIDE SEQUENCE [LARGE SCALE GENOMIC DNA]</scope>
</reference>
<feature type="region of interest" description="Disordered" evidence="1">
    <location>
        <begin position="119"/>
        <end position="138"/>
    </location>
</feature>
<evidence type="ECO:0000313" key="3">
    <source>
        <dbReference type="Proteomes" id="UP001189429"/>
    </source>
</evidence>
<sequence length="138" mass="13177">MELCSEAALRSLGMQGENGSCLELDQMAMWTSEECAVGQAVVAPSGSAAASLAEAARWGPSAGGGFVEAAAAAEGTSWMNPAISVGFAMLVLATFGVGAQCLRAQGLARGGGASAPLAAAGGGDGVSSGATPAEPASG</sequence>
<proteinExistence type="predicted"/>
<dbReference type="Proteomes" id="UP001189429">
    <property type="component" value="Unassembled WGS sequence"/>
</dbReference>
<evidence type="ECO:0000256" key="1">
    <source>
        <dbReference type="SAM" id="MobiDB-lite"/>
    </source>
</evidence>
<dbReference type="EMBL" id="CAUYUJ010021525">
    <property type="protein sequence ID" value="CAK0905256.1"/>
    <property type="molecule type" value="Genomic_DNA"/>
</dbReference>
<comment type="caution">
    <text evidence="2">The sequence shown here is derived from an EMBL/GenBank/DDBJ whole genome shotgun (WGS) entry which is preliminary data.</text>
</comment>